<keyword evidence="5" id="KW-0813">Transport</keyword>
<evidence type="ECO:0000256" key="2">
    <source>
        <dbReference type="ARBA" id="ARBA00008817"/>
    </source>
</evidence>
<evidence type="ECO:0000256" key="12">
    <source>
        <dbReference type="ARBA" id="ARBA00031407"/>
    </source>
</evidence>
<dbReference type="Pfam" id="PF03656">
    <property type="entry name" value="Pam16"/>
    <property type="match status" value="1"/>
</dbReference>
<evidence type="ECO:0000256" key="1">
    <source>
        <dbReference type="ARBA" id="ARBA00004637"/>
    </source>
</evidence>
<keyword evidence="15" id="KW-1185">Reference proteome</keyword>
<dbReference type="GO" id="GO:0030150">
    <property type="term" value="P:protein import into mitochondrial matrix"/>
    <property type="evidence" value="ECO:0007669"/>
    <property type="project" value="InterPro"/>
</dbReference>
<organism evidence="14 15">
    <name type="scientific">Galerina marginata (strain CBS 339.88)</name>
    <dbReference type="NCBI Taxonomy" id="685588"/>
    <lineage>
        <taxon>Eukaryota</taxon>
        <taxon>Fungi</taxon>
        <taxon>Dikarya</taxon>
        <taxon>Basidiomycota</taxon>
        <taxon>Agaricomycotina</taxon>
        <taxon>Agaricomycetes</taxon>
        <taxon>Agaricomycetidae</taxon>
        <taxon>Agaricales</taxon>
        <taxon>Agaricineae</taxon>
        <taxon>Strophariaceae</taxon>
        <taxon>Galerina</taxon>
    </lineage>
</organism>
<evidence type="ECO:0000256" key="7">
    <source>
        <dbReference type="ARBA" id="ARBA00022927"/>
    </source>
</evidence>
<accession>A0A067SYE2</accession>
<reference evidence="15" key="1">
    <citation type="journal article" date="2014" name="Proc. Natl. Acad. Sci. U.S.A.">
        <title>Extensive sampling of basidiomycete genomes demonstrates inadequacy of the white-rot/brown-rot paradigm for wood decay fungi.</title>
        <authorList>
            <person name="Riley R."/>
            <person name="Salamov A.A."/>
            <person name="Brown D.W."/>
            <person name="Nagy L.G."/>
            <person name="Floudas D."/>
            <person name="Held B.W."/>
            <person name="Levasseur A."/>
            <person name="Lombard V."/>
            <person name="Morin E."/>
            <person name="Otillar R."/>
            <person name="Lindquist E.A."/>
            <person name="Sun H."/>
            <person name="LaButti K.M."/>
            <person name="Schmutz J."/>
            <person name="Jabbour D."/>
            <person name="Luo H."/>
            <person name="Baker S.E."/>
            <person name="Pisabarro A.G."/>
            <person name="Walton J.D."/>
            <person name="Blanchette R.A."/>
            <person name="Henrissat B."/>
            <person name="Martin F."/>
            <person name="Cullen D."/>
            <person name="Hibbett D.S."/>
            <person name="Grigoriev I.V."/>
        </authorList>
    </citation>
    <scope>NUCLEOTIDE SEQUENCE [LARGE SCALE GENOMIC DNA]</scope>
    <source>
        <strain evidence="15">CBS 339.88</strain>
    </source>
</reference>
<dbReference type="GO" id="GO:0005744">
    <property type="term" value="C:TIM23 mitochondrial import inner membrane translocase complex"/>
    <property type="evidence" value="ECO:0007669"/>
    <property type="project" value="InterPro"/>
</dbReference>
<dbReference type="EMBL" id="KL142380">
    <property type="protein sequence ID" value="KDR75930.1"/>
    <property type="molecule type" value="Genomic_DNA"/>
</dbReference>
<dbReference type="PANTHER" id="PTHR12388:SF0">
    <property type="entry name" value="MITOCHONDRIAL IMPORT INNER MEMBRANE TRANSLOCASE SUBUNIT TIM16"/>
    <property type="match status" value="1"/>
</dbReference>
<dbReference type="PANTHER" id="PTHR12388">
    <property type="entry name" value="MITOCHONDRIA ASSOCIATED GRANULOCYTE MACROPHAGE CSF SIGNALING MOLECULE"/>
    <property type="match status" value="1"/>
</dbReference>
<evidence type="ECO:0000256" key="6">
    <source>
        <dbReference type="ARBA" id="ARBA00022792"/>
    </source>
</evidence>
<dbReference type="OrthoDB" id="10262892at2759"/>
<keyword evidence="7" id="KW-0653">Protein transport</keyword>
<evidence type="ECO:0000256" key="5">
    <source>
        <dbReference type="ARBA" id="ARBA00022448"/>
    </source>
</evidence>
<comment type="similarity">
    <text evidence="2">Belongs to the TIM16/PAM16 family.</text>
</comment>
<keyword evidence="10" id="KW-0472">Membrane</keyword>
<dbReference type="InterPro" id="IPR036869">
    <property type="entry name" value="J_dom_sf"/>
</dbReference>
<keyword evidence="6" id="KW-0999">Mitochondrion inner membrane</keyword>
<dbReference type="Proteomes" id="UP000027222">
    <property type="component" value="Unassembled WGS sequence"/>
</dbReference>
<evidence type="ECO:0000313" key="14">
    <source>
        <dbReference type="EMBL" id="KDR75930.1"/>
    </source>
</evidence>
<protein>
    <recommendedName>
        <fullName evidence="4">Mitochondrial import inner membrane translocase subunit TIM16</fullName>
    </recommendedName>
    <alternativeName>
        <fullName evidence="3">Mitochondrial import inner membrane translocase subunit tim16</fullName>
    </alternativeName>
    <alternativeName>
        <fullName evidence="11 12">Presequence translocated-associated motor subunit PAM16</fullName>
    </alternativeName>
</protein>
<feature type="region of interest" description="Disordered" evidence="13">
    <location>
        <begin position="150"/>
        <end position="182"/>
    </location>
</feature>
<evidence type="ECO:0000256" key="10">
    <source>
        <dbReference type="ARBA" id="ARBA00023136"/>
    </source>
</evidence>
<evidence type="ECO:0000256" key="3">
    <source>
        <dbReference type="ARBA" id="ARBA00013571"/>
    </source>
</evidence>
<name>A0A067SYE2_GALM3</name>
<comment type="subcellular location">
    <subcellularLocation>
        <location evidence="1">Mitochondrion inner membrane</location>
        <topology evidence="1">Peripheral membrane protein</topology>
    </subcellularLocation>
</comment>
<evidence type="ECO:0000256" key="13">
    <source>
        <dbReference type="SAM" id="MobiDB-lite"/>
    </source>
</evidence>
<keyword evidence="9" id="KW-0496">Mitochondrion</keyword>
<gene>
    <name evidence="14" type="ORF">GALMADRAFT_68995</name>
</gene>
<evidence type="ECO:0000256" key="11">
    <source>
        <dbReference type="ARBA" id="ARBA00030422"/>
    </source>
</evidence>
<keyword evidence="8" id="KW-0811">Translocation</keyword>
<evidence type="ECO:0000313" key="15">
    <source>
        <dbReference type="Proteomes" id="UP000027222"/>
    </source>
</evidence>
<sequence>MCSDYFQIPISPLFQSSPKAIIQIFITGSRILGKAFWEAGRQAAKNAKHSPQAAMGNEAAGVGHATSGSATDHLTRQHRMTLDEAQLILNVKRGDAIEQVLKNYEHLFKANSPPPTPEKIVPGKKPTPLHSHYLQSKVFRARERIESEFKIAEPPLESPLSTKPGSNPLADSPRSPPHNGQA</sequence>
<dbReference type="AlphaFoldDB" id="A0A067SYE2"/>
<dbReference type="InterPro" id="IPR005341">
    <property type="entry name" value="Tim16"/>
</dbReference>
<evidence type="ECO:0000256" key="9">
    <source>
        <dbReference type="ARBA" id="ARBA00023128"/>
    </source>
</evidence>
<dbReference type="STRING" id="685588.A0A067SYE2"/>
<proteinExistence type="inferred from homology"/>
<evidence type="ECO:0000256" key="4">
    <source>
        <dbReference type="ARBA" id="ARBA00020721"/>
    </source>
</evidence>
<dbReference type="Gene3D" id="1.10.287.110">
    <property type="entry name" value="DnaJ domain"/>
    <property type="match status" value="1"/>
</dbReference>
<dbReference type="HOGENOM" id="CLU_101461_1_0_1"/>
<feature type="region of interest" description="Disordered" evidence="13">
    <location>
        <begin position="108"/>
        <end position="129"/>
    </location>
</feature>
<evidence type="ECO:0000256" key="8">
    <source>
        <dbReference type="ARBA" id="ARBA00023010"/>
    </source>
</evidence>